<dbReference type="RefSeq" id="YP_009681752.1">
    <property type="nucleotide sequence ID" value="NC_044146.1"/>
</dbReference>
<dbReference type="EMBL" id="KY856830">
    <property type="protein sequence ID" value="ARO89847.1"/>
    <property type="molecule type" value="Genomic_DNA"/>
</dbReference>
<evidence type="ECO:0000256" key="1">
    <source>
        <dbReference type="SAM" id="Phobius"/>
    </source>
</evidence>
<protein>
    <submittedName>
        <fullName evidence="2">NADH dehydrogenase subunit 4L</fullName>
    </submittedName>
</protein>
<dbReference type="Gene3D" id="1.10.287.3510">
    <property type="match status" value="1"/>
</dbReference>
<dbReference type="CTD" id="4539"/>
<name>A0A509ZVR3_9HYME</name>
<reference evidence="2" key="1">
    <citation type="submission" date="2017-03" db="EMBL/GenBank/DDBJ databases">
        <title>The First Mitochondrial Genome for Eustenogaster scitula (Hymenoptera: Vespoidea: Stenogastrinae) with Phylogenetic Implications.</title>
        <authorList>
            <person name="Huang P."/>
            <person name="Peng Y."/>
            <person name="Chen B."/>
            <person name="Li T.-J."/>
        </authorList>
    </citation>
    <scope>NUCLEOTIDE SEQUENCE</scope>
</reference>
<keyword evidence="2" id="KW-0496">Mitochondrion</keyword>
<dbReference type="AlphaFoldDB" id="A0A509ZVR3"/>
<geneLocation type="mitochondrion" evidence="2"/>
<evidence type="ECO:0000313" key="2">
    <source>
        <dbReference type="EMBL" id="ARO89847.1"/>
    </source>
</evidence>
<keyword evidence="1" id="KW-1133">Transmembrane helix</keyword>
<feature type="transmembrane region" description="Helical" evidence="1">
    <location>
        <begin position="6"/>
        <end position="27"/>
    </location>
</feature>
<proteinExistence type="predicted"/>
<sequence length="77" mass="9378">MYVYKWNYFLLNLMIMEFIVLIMILLMSMILQKMSLEIYIIYFLVFSVSESILGLTMIIYMIRYSGNNMNMFINLLY</sequence>
<gene>
    <name evidence="2" type="primary">ND4L</name>
</gene>
<keyword evidence="1" id="KW-0472">Membrane</keyword>
<dbReference type="GeneID" id="41039670"/>
<accession>A0A509ZVR3</accession>
<organism evidence="2">
    <name type="scientific">Eustenogaster scitula</name>
    <dbReference type="NCBI Taxonomy" id="1980568"/>
    <lineage>
        <taxon>Eukaryota</taxon>
        <taxon>Metazoa</taxon>
        <taxon>Ecdysozoa</taxon>
        <taxon>Arthropoda</taxon>
        <taxon>Hexapoda</taxon>
        <taxon>Insecta</taxon>
        <taxon>Pterygota</taxon>
        <taxon>Neoptera</taxon>
        <taxon>Endopterygota</taxon>
        <taxon>Hymenoptera</taxon>
        <taxon>Apocrita</taxon>
        <taxon>Aculeata</taxon>
        <taxon>Vespoidea</taxon>
        <taxon>Vespidae</taxon>
        <taxon>Stenogastrinae</taxon>
        <taxon>Eustenogaster</taxon>
    </lineage>
</organism>
<feature type="transmembrane region" description="Helical" evidence="1">
    <location>
        <begin position="39"/>
        <end position="62"/>
    </location>
</feature>
<keyword evidence="1" id="KW-0812">Transmembrane</keyword>